<feature type="domain" description="Thioesterase" evidence="1">
    <location>
        <begin position="150"/>
        <end position="216"/>
    </location>
</feature>
<dbReference type="InterPro" id="IPR029069">
    <property type="entry name" value="HotDog_dom_sf"/>
</dbReference>
<sequence>MATVTEMRSSFEKPYSSVLPANEHPAHVFNVVSNKETERSCAVKDNGVLTAAAPLETLPWLKQLIPDFQIQPDILKMEGGPIGHDHMLKNMARNGQIIDNKILFRKGAPVLQVSGSEPNYESQEVPSTCSQQMELLNVYQLGGDVAGHKGLVHGGLTATIFDETFGYLLYGGKAAGLLSFGMVLTAQLNVSYAKPVPAGSVVACTACVTSMEGRKIWVTAKLQEKYNGDITFATATALFIIPKA</sequence>
<evidence type="ECO:0000313" key="3">
    <source>
        <dbReference type="Proteomes" id="UP000232323"/>
    </source>
</evidence>
<dbReference type="SUPFAM" id="SSF54637">
    <property type="entry name" value="Thioesterase/thiol ester dehydrase-isomerase"/>
    <property type="match status" value="1"/>
</dbReference>
<gene>
    <name evidence="2" type="ORF">CEUSTIGMA_g9425.t1</name>
</gene>
<dbReference type="PANTHER" id="PTHR47260">
    <property type="entry name" value="UPF0644 PROTEIN PB2B4.06"/>
    <property type="match status" value="1"/>
</dbReference>
<dbReference type="STRING" id="1157962.A0A250XFZ7"/>
<name>A0A250XFZ7_9CHLO</name>
<dbReference type="PANTHER" id="PTHR47260:SF1">
    <property type="entry name" value="UPF0644 PROTEIN PB2B4.06"/>
    <property type="match status" value="1"/>
</dbReference>
<dbReference type="AlphaFoldDB" id="A0A250XFZ7"/>
<dbReference type="Pfam" id="PF03061">
    <property type="entry name" value="4HBT"/>
    <property type="match status" value="1"/>
</dbReference>
<evidence type="ECO:0000259" key="1">
    <source>
        <dbReference type="Pfam" id="PF03061"/>
    </source>
</evidence>
<keyword evidence="3" id="KW-1185">Reference proteome</keyword>
<reference evidence="2 3" key="1">
    <citation type="submission" date="2017-08" db="EMBL/GenBank/DDBJ databases">
        <title>Acidophilic green algal genome provides insights into adaptation to an acidic environment.</title>
        <authorList>
            <person name="Hirooka S."/>
            <person name="Hirose Y."/>
            <person name="Kanesaki Y."/>
            <person name="Higuchi S."/>
            <person name="Fujiwara T."/>
            <person name="Onuma R."/>
            <person name="Era A."/>
            <person name="Ohbayashi R."/>
            <person name="Uzuka A."/>
            <person name="Nozaki H."/>
            <person name="Yoshikawa H."/>
            <person name="Miyagishima S.Y."/>
        </authorList>
    </citation>
    <scope>NUCLEOTIDE SEQUENCE [LARGE SCALE GENOMIC DNA]</scope>
    <source>
        <strain evidence="2 3">NIES-2499</strain>
    </source>
</reference>
<dbReference type="Gene3D" id="3.10.129.10">
    <property type="entry name" value="Hotdog Thioesterase"/>
    <property type="match status" value="1"/>
</dbReference>
<accession>A0A250XFZ7</accession>
<protein>
    <recommendedName>
        <fullName evidence="1">Thioesterase domain-containing protein</fullName>
    </recommendedName>
</protein>
<dbReference type="CDD" id="cd03443">
    <property type="entry name" value="PaaI_thioesterase"/>
    <property type="match status" value="1"/>
</dbReference>
<dbReference type="InterPro" id="IPR052061">
    <property type="entry name" value="PTE-AB_protein"/>
</dbReference>
<dbReference type="EMBL" id="BEGY01000074">
    <property type="protein sequence ID" value="GAX81997.1"/>
    <property type="molecule type" value="Genomic_DNA"/>
</dbReference>
<comment type="caution">
    <text evidence="2">The sequence shown here is derived from an EMBL/GenBank/DDBJ whole genome shotgun (WGS) entry which is preliminary data.</text>
</comment>
<dbReference type="Proteomes" id="UP000232323">
    <property type="component" value="Unassembled WGS sequence"/>
</dbReference>
<dbReference type="InterPro" id="IPR006683">
    <property type="entry name" value="Thioestr_dom"/>
</dbReference>
<proteinExistence type="predicted"/>
<organism evidence="2 3">
    <name type="scientific">Chlamydomonas eustigma</name>
    <dbReference type="NCBI Taxonomy" id="1157962"/>
    <lineage>
        <taxon>Eukaryota</taxon>
        <taxon>Viridiplantae</taxon>
        <taxon>Chlorophyta</taxon>
        <taxon>core chlorophytes</taxon>
        <taxon>Chlorophyceae</taxon>
        <taxon>CS clade</taxon>
        <taxon>Chlamydomonadales</taxon>
        <taxon>Chlamydomonadaceae</taxon>
        <taxon>Chlamydomonas</taxon>
    </lineage>
</organism>
<evidence type="ECO:0000313" key="2">
    <source>
        <dbReference type="EMBL" id="GAX81997.1"/>
    </source>
</evidence>
<dbReference type="OrthoDB" id="506431at2759"/>